<dbReference type="SUPFAM" id="SSF46785">
    <property type="entry name" value="Winged helix' DNA-binding domain"/>
    <property type="match status" value="1"/>
</dbReference>
<evidence type="ECO:0000256" key="3">
    <source>
        <dbReference type="ARBA" id="ARBA00023163"/>
    </source>
</evidence>
<evidence type="ECO:0000256" key="2">
    <source>
        <dbReference type="ARBA" id="ARBA00023125"/>
    </source>
</evidence>
<dbReference type="Proteomes" id="UP000215595">
    <property type="component" value="Unassembled WGS sequence"/>
</dbReference>
<dbReference type="Gene3D" id="1.10.10.10">
    <property type="entry name" value="Winged helix-like DNA-binding domain superfamily/Winged helix DNA-binding domain"/>
    <property type="match status" value="1"/>
</dbReference>
<keyword evidence="1" id="KW-0805">Transcription regulation</keyword>
<evidence type="ECO:0000313" key="6">
    <source>
        <dbReference type="Proteomes" id="UP000215595"/>
    </source>
</evidence>
<dbReference type="PROSITE" id="PS50949">
    <property type="entry name" value="HTH_GNTR"/>
    <property type="match status" value="1"/>
</dbReference>
<evidence type="ECO:0000313" key="5">
    <source>
        <dbReference type="EMBL" id="OYX32637.1"/>
    </source>
</evidence>
<name>A0A258FK93_9CAUL</name>
<sequence length="192" mass="20724">MEAAVRQRDPFGMALASLRAALEDGLAPGQHLSVVDIAASLGLSTSPVREALSRLCGEGLVEDRRGLGYFTRAAPLEDVLGLLDLEAAHVRLAALYAPATQPRDGSDESVEAWIDDLVGACDNQPLIESLVRVRRRLAPLRRLNGPTEAAAGPEPASDVEAYYARWRIAATGLASRVRRIDPDQSKYTRNIV</sequence>
<gene>
    <name evidence="5" type="ORF">B7Z01_10765</name>
</gene>
<dbReference type="InterPro" id="IPR036390">
    <property type="entry name" value="WH_DNA-bd_sf"/>
</dbReference>
<feature type="domain" description="HTH gntR-type" evidence="4">
    <location>
        <begin position="8"/>
        <end position="74"/>
    </location>
</feature>
<keyword evidence="3" id="KW-0804">Transcription</keyword>
<dbReference type="GO" id="GO:0003677">
    <property type="term" value="F:DNA binding"/>
    <property type="evidence" value="ECO:0007669"/>
    <property type="project" value="UniProtKB-KW"/>
</dbReference>
<protein>
    <recommendedName>
        <fullName evidence="4">HTH gntR-type domain-containing protein</fullName>
    </recommendedName>
</protein>
<keyword evidence="2" id="KW-0238">DNA-binding</keyword>
<dbReference type="GO" id="GO:0003700">
    <property type="term" value="F:DNA-binding transcription factor activity"/>
    <property type="evidence" value="ECO:0007669"/>
    <property type="project" value="InterPro"/>
</dbReference>
<dbReference type="InterPro" id="IPR036388">
    <property type="entry name" value="WH-like_DNA-bd_sf"/>
</dbReference>
<dbReference type="AlphaFoldDB" id="A0A258FK93"/>
<evidence type="ECO:0000259" key="4">
    <source>
        <dbReference type="PROSITE" id="PS50949"/>
    </source>
</evidence>
<evidence type="ECO:0000256" key="1">
    <source>
        <dbReference type="ARBA" id="ARBA00023015"/>
    </source>
</evidence>
<organism evidence="5 6">
    <name type="scientific">Brevundimonas subvibrioides</name>
    <dbReference type="NCBI Taxonomy" id="74313"/>
    <lineage>
        <taxon>Bacteria</taxon>
        <taxon>Pseudomonadati</taxon>
        <taxon>Pseudomonadota</taxon>
        <taxon>Alphaproteobacteria</taxon>
        <taxon>Caulobacterales</taxon>
        <taxon>Caulobacteraceae</taxon>
        <taxon>Brevundimonas</taxon>
    </lineage>
</organism>
<proteinExistence type="predicted"/>
<dbReference type="Pfam" id="PF00392">
    <property type="entry name" value="GntR"/>
    <property type="match status" value="1"/>
</dbReference>
<comment type="caution">
    <text evidence="5">The sequence shown here is derived from an EMBL/GenBank/DDBJ whole genome shotgun (WGS) entry which is preliminary data.</text>
</comment>
<dbReference type="SMART" id="SM00345">
    <property type="entry name" value="HTH_GNTR"/>
    <property type="match status" value="1"/>
</dbReference>
<reference evidence="5 6" key="1">
    <citation type="submission" date="2017-03" db="EMBL/GenBank/DDBJ databases">
        <title>Lifting the veil on microbial sulfur biogeochemistry in mining wastewaters.</title>
        <authorList>
            <person name="Kantor R.S."/>
            <person name="Colenbrander Nelson T."/>
            <person name="Marshall S."/>
            <person name="Bennett D."/>
            <person name="Apte S."/>
            <person name="Camacho D."/>
            <person name="Thomas B.C."/>
            <person name="Warren L.A."/>
            <person name="Banfield J.F."/>
        </authorList>
    </citation>
    <scope>NUCLEOTIDE SEQUENCE [LARGE SCALE GENOMIC DNA]</scope>
    <source>
        <strain evidence="5">32-69-9</strain>
    </source>
</reference>
<dbReference type="EMBL" id="NCEB01000021">
    <property type="protein sequence ID" value="OYX32637.1"/>
    <property type="molecule type" value="Genomic_DNA"/>
</dbReference>
<accession>A0A258FK93</accession>
<dbReference type="InterPro" id="IPR000524">
    <property type="entry name" value="Tscrpt_reg_HTH_GntR"/>
</dbReference>